<dbReference type="AlphaFoldDB" id="A0A210QXI1"/>
<dbReference type="PANTHER" id="PTHR12184:SF1">
    <property type="entry name" value="UBIQUINOL-CYTOCHROME-C REDUCTASE COMPLEX ASSEMBLY FACTOR 1"/>
    <property type="match status" value="1"/>
</dbReference>
<accession>A0A210QXI1</accession>
<keyword evidence="4" id="KW-1185">Reference proteome</keyword>
<dbReference type="Proteomes" id="UP000242188">
    <property type="component" value="Unassembled WGS sequence"/>
</dbReference>
<sequence>MSTIRLLAKISRCACHNSITHGFKINSHKSRNLLSGQVVQRVVLHPPMVNGSSNIIKTEAQETNKENETFKEIPFSRKVKHAFGFDKDLRVPYKELEIAGYRAWLSIIEFTDYQEFCTALELPDTFNTWYLMVELHVWIIMTRLILEGVEGRYFRNVLVSMMWKDVESRMQEVEEVSFNDRKHFLDQIKHHLHNAMLYYDEGLLSDDRALANALWNILFERSDVSARSMETIVMYVRAQILFLDKIDSMLLLSKGCVPFRTLNGQEVNNKKEKLTMMLQQHIVPK</sequence>
<reference evidence="3 4" key="1">
    <citation type="journal article" date="2017" name="Nat. Ecol. Evol.">
        <title>Scallop genome provides insights into evolution of bilaterian karyotype and development.</title>
        <authorList>
            <person name="Wang S."/>
            <person name="Zhang J."/>
            <person name="Jiao W."/>
            <person name="Li J."/>
            <person name="Xun X."/>
            <person name="Sun Y."/>
            <person name="Guo X."/>
            <person name="Huan P."/>
            <person name="Dong B."/>
            <person name="Zhang L."/>
            <person name="Hu X."/>
            <person name="Sun X."/>
            <person name="Wang J."/>
            <person name="Zhao C."/>
            <person name="Wang Y."/>
            <person name="Wang D."/>
            <person name="Huang X."/>
            <person name="Wang R."/>
            <person name="Lv J."/>
            <person name="Li Y."/>
            <person name="Zhang Z."/>
            <person name="Liu B."/>
            <person name="Lu W."/>
            <person name="Hui Y."/>
            <person name="Liang J."/>
            <person name="Zhou Z."/>
            <person name="Hou R."/>
            <person name="Li X."/>
            <person name="Liu Y."/>
            <person name="Li H."/>
            <person name="Ning X."/>
            <person name="Lin Y."/>
            <person name="Zhao L."/>
            <person name="Xing Q."/>
            <person name="Dou J."/>
            <person name="Li Y."/>
            <person name="Mao J."/>
            <person name="Guo H."/>
            <person name="Dou H."/>
            <person name="Li T."/>
            <person name="Mu C."/>
            <person name="Jiang W."/>
            <person name="Fu Q."/>
            <person name="Fu X."/>
            <person name="Miao Y."/>
            <person name="Liu J."/>
            <person name="Yu Q."/>
            <person name="Li R."/>
            <person name="Liao H."/>
            <person name="Li X."/>
            <person name="Kong Y."/>
            <person name="Jiang Z."/>
            <person name="Chourrout D."/>
            <person name="Li R."/>
            <person name="Bao Z."/>
        </authorList>
    </citation>
    <scope>NUCLEOTIDE SEQUENCE [LARGE SCALE GENOMIC DNA]</scope>
    <source>
        <strain evidence="3 4">PY_sf001</strain>
    </source>
</reference>
<protein>
    <submittedName>
        <fullName evidence="3">Ubiquinol-cytochrome c reductase complex chaperone CBP3-like</fullName>
    </submittedName>
</protein>
<comment type="caution">
    <text evidence="3">The sequence shown here is derived from an EMBL/GenBank/DDBJ whole genome shotgun (WGS) entry which is preliminary data.</text>
</comment>
<dbReference type="PANTHER" id="PTHR12184">
    <property type="entry name" value="UBIQUINOL-CYTOCHROME C REDUCTASE COMPLEX ASSEMBLY FACTOR 1 FAMILY MEMBER"/>
    <property type="match status" value="1"/>
</dbReference>
<dbReference type="GO" id="GO:0034551">
    <property type="term" value="P:mitochondrial respiratory chain complex III assembly"/>
    <property type="evidence" value="ECO:0007669"/>
    <property type="project" value="TreeGrafter"/>
</dbReference>
<evidence type="ECO:0000313" key="3">
    <source>
        <dbReference type="EMBL" id="OWF53431.1"/>
    </source>
</evidence>
<dbReference type="OrthoDB" id="4007at2759"/>
<evidence type="ECO:0000259" key="2">
    <source>
        <dbReference type="Pfam" id="PF03981"/>
    </source>
</evidence>
<dbReference type="Pfam" id="PF03981">
    <property type="entry name" value="Ubiq_cyt_C_chap"/>
    <property type="match status" value="1"/>
</dbReference>
<organism evidence="3 4">
    <name type="scientific">Mizuhopecten yessoensis</name>
    <name type="common">Japanese scallop</name>
    <name type="synonym">Patinopecten yessoensis</name>
    <dbReference type="NCBI Taxonomy" id="6573"/>
    <lineage>
        <taxon>Eukaryota</taxon>
        <taxon>Metazoa</taxon>
        <taxon>Spiralia</taxon>
        <taxon>Lophotrochozoa</taxon>
        <taxon>Mollusca</taxon>
        <taxon>Bivalvia</taxon>
        <taxon>Autobranchia</taxon>
        <taxon>Pteriomorphia</taxon>
        <taxon>Pectinida</taxon>
        <taxon>Pectinoidea</taxon>
        <taxon>Pectinidae</taxon>
        <taxon>Mizuhopecten</taxon>
    </lineage>
</organism>
<proteinExistence type="inferred from homology"/>
<dbReference type="GO" id="GO:0005739">
    <property type="term" value="C:mitochondrion"/>
    <property type="evidence" value="ECO:0007669"/>
    <property type="project" value="TreeGrafter"/>
</dbReference>
<name>A0A210QXI1_MIZYE</name>
<gene>
    <name evidence="3" type="ORF">KP79_PYT23434</name>
</gene>
<comment type="similarity">
    <text evidence="1">Belongs to the CBP3 family.</text>
</comment>
<feature type="domain" description="Ubiquinol-cytochrome c chaperone" evidence="2">
    <location>
        <begin position="119"/>
        <end position="254"/>
    </location>
</feature>
<evidence type="ECO:0000256" key="1">
    <source>
        <dbReference type="ARBA" id="ARBA00006407"/>
    </source>
</evidence>
<dbReference type="InterPro" id="IPR007129">
    <property type="entry name" value="Ubiqinol_cyt_c_chaperone_CPB3"/>
</dbReference>
<dbReference type="InterPro" id="IPR021150">
    <property type="entry name" value="Ubiq_cyt_c_chap"/>
</dbReference>
<dbReference type="STRING" id="6573.A0A210QXI1"/>
<evidence type="ECO:0000313" key="4">
    <source>
        <dbReference type="Proteomes" id="UP000242188"/>
    </source>
</evidence>
<dbReference type="EMBL" id="NEDP02001345">
    <property type="protein sequence ID" value="OWF53431.1"/>
    <property type="molecule type" value="Genomic_DNA"/>
</dbReference>